<reference evidence="1" key="1">
    <citation type="journal article" date="2022" name="Front. Genet.">
        <title>Chromosome-Scale Assembly of the Dendrobium nobile Genome Provides Insights Into the Molecular Mechanism of the Biosynthesis of the Medicinal Active Ingredient of Dendrobium.</title>
        <authorList>
            <person name="Xu Q."/>
            <person name="Niu S.-C."/>
            <person name="Li K.-L."/>
            <person name="Zheng P.-J."/>
            <person name="Zhang X.-J."/>
            <person name="Jia Y."/>
            <person name="Liu Y."/>
            <person name="Niu Y.-X."/>
            <person name="Yu L.-H."/>
            <person name="Chen D.-F."/>
            <person name="Zhang G.-Q."/>
        </authorList>
    </citation>
    <scope>NUCLEOTIDE SEQUENCE</scope>
    <source>
        <tissue evidence="1">Leaf</tissue>
    </source>
</reference>
<protein>
    <submittedName>
        <fullName evidence="1">Uncharacterized protein</fullName>
    </submittedName>
</protein>
<evidence type="ECO:0000313" key="2">
    <source>
        <dbReference type="Proteomes" id="UP000829196"/>
    </source>
</evidence>
<dbReference type="EMBL" id="JAGYWB010000010">
    <property type="protein sequence ID" value="KAI0507928.1"/>
    <property type="molecule type" value="Genomic_DNA"/>
</dbReference>
<proteinExistence type="predicted"/>
<dbReference type="AlphaFoldDB" id="A0A8T3BAS3"/>
<keyword evidence="2" id="KW-1185">Reference proteome</keyword>
<evidence type="ECO:0000313" key="1">
    <source>
        <dbReference type="EMBL" id="KAI0507928.1"/>
    </source>
</evidence>
<organism evidence="1 2">
    <name type="scientific">Dendrobium nobile</name>
    <name type="common">Orchid</name>
    <dbReference type="NCBI Taxonomy" id="94219"/>
    <lineage>
        <taxon>Eukaryota</taxon>
        <taxon>Viridiplantae</taxon>
        <taxon>Streptophyta</taxon>
        <taxon>Embryophyta</taxon>
        <taxon>Tracheophyta</taxon>
        <taxon>Spermatophyta</taxon>
        <taxon>Magnoliopsida</taxon>
        <taxon>Liliopsida</taxon>
        <taxon>Asparagales</taxon>
        <taxon>Orchidaceae</taxon>
        <taxon>Epidendroideae</taxon>
        <taxon>Malaxideae</taxon>
        <taxon>Dendrobiinae</taxon>
        <taxon>Dendrobium</taxon>
    </lineage>
</organism>
<accession>A0A8T3BAS3</accession>
<sequence>MREVSELERVIGFSGDGGEVSGASKVRIRAEVVGLQGFDVWSRGEQRAHGSSGNREAMEVWYLMMRMGSRSRRVAGFAGGDPFGAAPQCLGRTSAGFAGSRKSYGNVSGQLGWRAVQRATKLAGRAAGNPGG</sequence>
<gene>
    <name evidence="1" type="ORF">KFK09_014056</name>
</gene>
<name>A0A8T3BAS3_DENNO</name>
<comment type="caution">
    <text evidence="1">The sequence shown here is derived from an EMBL/GenBank/DDBJ whole genome shotgun (WGS) entry which is preliminary data.</text>
</comment>
<dbReference type="Proteomes" id="UP000829196">
    <property type="component" value="Unassembled WGS sequence"/>
</dbReference>